<feature type="chain" id="PRO_5022743292" description="DUF680 domain-containing protein" evidence="2">
    <location>
        <begin position="34"/>
        <end position="94"/>
    </location>
</feature>
<dbReference type="Proteomes" id="UP000324758">
    <property type="component" value="Unassembled WGS sequence"/>
</dbReference>
<evidence type="ECO:0000313" key="3">
    <source>
        <dbReference type="EMBL" id="TYL93943.1"/>
    </source>
</evidence>
<reference evidence="3 4" key="1">
    <citation type="submission" date="2019-08" db="EMBL/GenBank/DDBJ databases">
        <title>Bradyrhizobium hipponensis sp. nov., a rhizobium isolated from a Lupinus angustifolius root nodule in Tunisia.</title>
        <authorList>
            <person name="Off K."/>
            <person name="Rejili M."/>
            <person name="Mars M."/>
            <person name="Brachmann A."/>
            <person name="Marin M."/>
        </authorList>
    </citation>
    <scope>NUCLEOTIDE SEQUENCE [LARGE SCALE GENOMIC DNA]</scope>
    <source>
        <strain evidence="3 4">CTAW71</strain>
    </source>
</reference>
<evidence type="ECO:0000256" key="1">
    <source>
        <dbReference type="SAM" id="MobiDB-lite"/>
    </source>
</evidence>
<accession>A0A5D3KFN9</accession>
<feature type="compositionally biased region" description="Polar residues" evidence="1">
    <location>
        <begin position="48"/>
        <end position="60"/>
    </location>
</feature>
<evidence type="ECO:0000313" key="4">
    <source>
        <dbReference type="Proteomes" id="UP000324758"/>
    </source>
</evidence>
<keyword evidence="4" id="KW-1185">Reference proteome</keyword>
<organism evidence="3 4">
    <name type="scientific">Bradyrhizobium rifense</name>
    <dbReference type="NCBI Taxonomy" id="515499"/>
    <lineage>
        <taxon>Bacteria</taxon>
        <taxon>Pseudomonadati</taxon>
        <taxon>Pseudomonadota</taxon>
        <taxon>Alphaproteobacteria</taxon>
        <taxon>Hyphomicrobiales</taxon>
        <taxon>Nitrobacteraceae</taxon>
        <taxon>Bradyrhizobium</taxon>
    </lineage>
</organism>
<evidence type="ECO:0008006" key="5">
    <source>
        <dbReference type="Google" id="ProtNLM"/>
    </source>
</evidence>
<name>A0A5D3KFN9_9BRAD</name>
<protein>
    <recommendedName>
        <fullName evidence="5">DUF680 domain-containing protein</fullName>
    </recommendedName>
</protein>
<evidence type="ECO:0000256" key="2">
    <source>
        <dbReference type="SAM" id="SignalP"/>
    </source>
</evidence>
<feature type="signal peptide" evidence="2">
    <location>
        <begin position="1"/>
        <end position="33"/>
    </location>
</feature>
<proteinExistence type="predicted"/>
<sequence length="94" mass="9731">MDAFRKNDGAGTMLTKSLLTIAVLAALSASAQAGSTISDRSYWPNEARQGTQSNASQQGPVSAFAYDRAPSAQPATSPTVGASGWRYQGGPKSH</sequence>
<gene>
    <name evidence="3" type="ORF">FXB40_19045</name>
</gene>
<dbReference type="AlphaFoldDB" id="A0A5D3KFN9"/>
<dbReference type="EMBL" id="VSSS01000030">
    <property type="protein sequence ID" value="TYL93943.1"/>
    <property type="molecule type" value="Genomic_DNA"/>
</dbReference>
<dbReference type="OrthoDB" id="8245550at2"/>
<feature type="region of interest" description="Disordered" evidence="1">
    <location>
        <begin position="32"/>
        <end position="94"/>
    </location>
</feature>
<keyword evidence="2" id="KW-0732">Signal</keyword>
<comment type="caution">
    <text evidence="3">The sequence shown here is derived from an EMBL/GenBank/DDBJ whole genome shotgun (WGS) entry which is preliminary data.</text>
</comment>